<keyword evidence="7" id="KW-1185">Reference proteome</keyword>
<evidence type="ECO:0000259" key="5">
    <source>
        <dbReference type="Pfam" id="PF02894"/>
    </source>
</evidence>
<dbReference type="EC" id="1.1.1.-" evidence="6"/>
<protein>
    <submittedName>
        <fullName evidence="6">Oxidoreductase Yc=vaA</fullName>
        <ecNumber evidence="6">1.1.1.-</ecNumber>
    </submittedName>
</protein>
<dbReference type="Proteomes" id="UP000681526">
    <property type="component" value="Unassembled WGS sequence"/>
</dbReference>
<feature type="domain" description="Gfo/Idh/MocA-like oxidoreductase N-terminal" evidence="4">
    <location>
        <begin position="5"/>
        <end position="122"/>
    </location>
</feature>
<dbReference type="EMBL" id="CAJRAY010000038">
    <property type="protein sequence ID" value="CAG5084937.1"/>
    <property type="molecule type" value="Genomic_DNA"/>
</dbReference>
<comment type="caution">
    <text evidence="6">The sequence shown here is derived from an EMBL/GenBank/DDBJ whole genome shotgun (WGS) entry which is preliminary data.</text>
</comment>
<gene>
    <name evidence="6" type="primary">txxe 1133-yvaA</name>
    <name evidence="6" type="ORF">TXXE_08345</name>
</gene>
<dbReference type="SUPFAM" id="SSF51735">
    <property type="entry name" value="NAD(P)-binding Rossmann-fold domains"/>
    <property type="match status" value="1"/>
</dbReference>
<dbReference type="InterPro" id="IPR036291">
    <property type="entry name" value="NAD(P)-bd_dom_sf"/>
</dbReference>
<feature type="region of interest" description="Disordered" evidence="3">
    <location>
        <begin position="256"/>
        <end position="277"/>
    </location>
</feature>
<keyword evidence="2 6" id="KW-0560">Oxidoreductase</keyword>
<dbReference type="InterPro" id="IPR000683">
    <property type="entry name" value="Gfo/Idh/MocA-like_OxRdtase_N"/>
</dbReference>
<dbReference type="InterPro" id="IPR004104">
    <property type="entry name" value="Gfo/Idh/MocA-like_OxRdtase_C"/>
</dbReference>
<evidence type="ECO:0000313" key="6">
    <source>
        <dbReference type="EMBL" id="CAG5084937.1"/>
    </source>
</evidence>
<dbReference type="NCBIfam" id="NF008607">
    <property type="entry name" value="PRK11579.1"/>
    <property type="match status" value="1"/>
</dbReference>
<dbReference type="PANTHER" id="PTHR43708">
    <property type="entry name" value="CONSERVED EXPRESSED OXIDOREDUCTASE (EUROFUNG)"/>
    <property type="match status" value="1"/>
</dbReference>
<organism evidence="6 7">
    <name type="scientific">Thermobacillus xylanilyticus</name>
    <dbReference type="NCBI Taxonomy" id="76633"/>
    <lineage>
        <taxon>Bacteria</taxon>
        <taxon>Bacillati</taxon>
        <taxon>Bacillota</taxon>
        <taxon>Bacilli</taxon>
        <taxon>Bacillales</taxon>
        <taxon>Paenibacillaceae</taxon>
        <taxon>Thermobacillus</taxon>
    </lineage>
</organism>
<accession>A0ABM8V3D1</accession>
<evidence type="ECO:0000259" key="4">
    <source>
        <dbReference type="Pfam" id="PF01408"/>
    </source>
</evidence>
<feature type="domain" description="Gfo/Idh/MocA-like oxidoreductase C-terminal" evidence="5">
    <location>
        <begin position="134"/>
        <end position="349"/>
    </location>
</feature>
<evidence type="ECO:0000256" key="3">
    <source>
        <dbReference type="SAM" id="MobiDB-lite"/>
    </source>
</evidence>
<name>A0ABM8V3D1_THEXY</name>
<dbReference type="GO" id="GO:0016491">
    <property type="term" value="F:oxidoreductase activity"/>
    <property type="evidence" value="ECO:0007669"/>
    <property type="project" value="UniProtKB-KW"/>
</dbReference>
<dbReference type="Gene3D" id="3.40.50.720">
    <property type="entry name" value="NAD(P)-binding Rossmann-like Domain"/>
    <property type="match status" value="1"/>
</dbReference>
<dbReference type="Pfam" id="PF02894">
    <property type="entry name" value="GFO_IDH_MocA_C"/>
    <property type="match status" value="1"/>
</dbReference>
<dbReference type="Gene3D" id="3.30.360.10">
    <property type="entry name" value="Dihydrodipicolinate Reductase, domain 2"/>
    <property type="match status" value="1"/>
</dbReference>
<evidence type="ECO:0000256" key="2">
    <source>
        <dbReference type="ARBA" id="ARBA00023002"/>
    </source>
</evidence>
<sequence length="351" mass="38675">MKDTLNVGLIGYGFAGKTFHAPVITCVPGLKLAKVVERRTDRAKQDYPQVEIVRDVNDLYADPELDIVVVTTPSTDHFTFARDALLAGKHVIVEKPFTVTSAEADELIALAKARGLVLSVFHNRRWDGDFQTVREIVRGGKLGRIVSAEFRWDRYNPYPAPGRWRDSAAPGAGVWYDLGVHFLDQALQLFGTPKTIRADIRTQREGVAADDAFDVTLGYENGLSVRLYSSLIVRTPGPRYRLNGTNGSFVKYGEDPQENALKAGGKPSDPGWGRDPEANWGTLDIMQDGLRFTGKVETLPGAYQNYFANVRDAVNGAGELAVKPEEARAAIRLIELGLQSSREGRTIEVSL</sequence>
<dbReference type="PANTHER" id="PTHR43708:SF5">
    <property type="entry name" value="CONSERVED EXPRESSED OXIDOREDUCTASE (EUROFUNG)-RELATED"/>
    <property type="match status" value="1"/>
</dbReference>
<dbReference type="RefSeq" id="WP_015254481.1">
    <property type="nucleotide sequence ID" value="NZ_CAJRAY010000038.1"/>
</dbReference>
<evidence type="ECO:0000256" key="1">
    <source>
        <dbReference type="ARBA" id="ARBA00010928"/>
    </source>
</evidence>
<evidence type="ECO:0000313" key="7">
    <source>
        <dbReference type="Proteomes" id="UP000681526"/>
    </source>
</evidence>
<comment type="similarity">
    <text evidence="1">Belongs to the Gfo/Idh/MocA family.</text>
</comment>
<dbReference type="InterPro" id="IPR051317">
    <property type="entry name" value="Gfo/Idh/MocA_oxidoreduct"/>
</dbReference>
<reference evidence="6 7" key="1">
    <citation type="submission" date="2021-04" db="EMBL/GenBank/DDBJ databases">
        <authorList>
            <person name="Rakotoarivonina H."/>
        </authorList>
    </citation>
    <scope>NUCLEOTIDE SEQUENCE [LARGE SCALE GENOMIC DNA]</scope>
    <source>
        <strain evidence="6 7">XE</strain>
    </source>
</reference>
<dbReference type="Pfam" id="PF01408">
    <property type="entry name" value="GFO_IDH_MocA"/>
    <property type="match status" value="1"/>
</dbReference>
<proteinExistence type="inferred from homology"/>